<comment type="caution">
    <text evidence="3">The sequence shown here is derived from an EMBL/GenBank/DDBJ whole genome shotgun (WGS) entry which is preliminary data.</text>
</comment>
<accession>A0A2A9PH03</accession>
<proteinExistence type="predicted"/>
<dbReference type="STRING" id="268505.A0A2A9PH03"/>
<evidence type="ECO:0000313" key="4">
    <source>
        <dbReference type="Proteomes" id="UP000037136"/>
    </source>
</evidence>
<dbReference type="Proteomes" id="UP000037136">
    <property type="component" value="Unassembled WGS sequence"/>
</dbReference>
<reference evidence="3 4" key="2">
    <citation type="journal article" date="2017" name="Sci. Rep.">
        <title>Ant-infecting Ophiocordyceps genomes reveal a high diversity of potential behavioral manipulation genes and a possible major role for enterotoxins.</title>
        <authorList>
            <person name="de Bekker C."/>
            <person name="Ohm R.A."/>
            <person name="Evans H.C."/>
            <person name="Brachmann A."/>
            <person name="Hughes D.P."/>
        </authorList>
    </citation>
    <scope>NUCLEOTIDE SEQUENCE [LARGE SCALE GENOMIC DNA]</scope>
    <source>
        <strain evidence="3 4">SC16a</strain>
    </source>
</reference>
<feature type="signal peptide" evidence="2">
    <location>
        <begin position="1"/>
        <end position="20"/>
    </location>
</feature>
<feature type="chain" id="PRO_5012043983" evidence="2">
    <location>
        <begin position="21"/>
        <end position="191"/>
    </location>
</feature>
<dbReference type="OrthoDB" id="3660917at2759"/>
<keyword evidence="4" id="KW-1185">Reference proteome</keyword>
<dbReference type="EMBL" id="LAZP02000147">
    <property type="protein sequence ID" value="PFH60160.1"/>
    <property type="molecule type" value="Genomic_DNA"/>
</dbReference>
<evidence type="ECO:0000256" key="1">
    <source>
        <dbReference type="SAM" id="MobiDB-lite"/>
    </source>
</evidence>
<reference evidence="3 4" key="1">
    <citation type="journal article" date="2015" name="BMC Genomics">
        <title>Gene expression during zombie ant biting behavior reflects the complexity underlying fungal parasitic behavioral manipulation.</title>
        <authorList>
            <person name="de Bekker C."/>
            <person name="Ohm R.A."/>
            <person name="Loreto R.G."/>
            <person name="Sebastian A."/>
            <person name="Albert I."/>
            <person name="Merrow M."/>
            <person name="Brachmann A."/>
            <person name="Hughes D.P."/>
        </authorList>
    </citation>
    <scope>NUCLEOTIDE SEQUENCE [LARGE SCALE GENOMIC DNA]</scope>
    <source>
        <strain evidence="3 4">SC16a</strain>
    </source>
</reference>
<evidence type="ECO:0000313" key="3">
    <source>
        <dbReference type="EMBL" id="PFH60160.1"/>
    </source>
</evidence>
<keyword evidence="2" id="KW-0732">Signal</keyword>
<protein>
    <submittedName>
        <fullName evidence="3">Uncharacterized protein</fullName>
    </submittedName>
</protein>
<name>A0A2A9PH03_OPHUN</name>
<dbReference type="AlphaFoldDB" id="A0A2A9PH03"/>
<gene>
    <name evidence="3" type="ORF">XA68_11374</name>
</gene>
<evidence type="ECO:0000256" key="2">
    <source>
        <dbReference type="SAM" id="SignalP"/>
    </source>
</evidence>
<feature type="region of interest" description="Disordered" evidence="1">
    <location>
        <begin position="122"/>
        <end position="145"/>
    </location>
</feature>
<organism evidence="3 4">
    <name type="scientific">Ophiocordyceps unilateralis</name>
    <name type="common">Zombie-ant fungus</name>
    <name type="synonym">Torrubia unilateralis</name>
    <dbReference type="NCBI Taxonomy" id="268505"/>
    <lineage>
        <taxon>Eukaryota</taxon>
        <taxon>Fungi</taxon>
        <taxon>Dikarya</taxon>
        <taxon>Ascomycota</taxon>
        <taxon>Pezizomycotina</taxon>
        <taxon>Sordariomycetes</taxon>
        <taxon>Hypocreomycetidae</taxon>
        <taxon>Hypocreales</taxon>
        <taxon>Ophiocordycipitaceae</taxon>
        <taxon>Ophiocordyceps</taxon>
    </lineage>
</organism>
<sequence length="191" mass="20461">MHSLRFLCQLSAFLLPLVSGSPAATDSTVRYVSGSVSAVANGMKFTDDGVFSLGSDGVLRTFTRNREVIDYRQLDPQQAKDLATKQILAWERSGKSVPASLTTVAESSVDGRLVTDVDQLMNPTEKPAIPDGQSESSVSSKVRRSAGELFSRAGPKVCPGSPGCQSLSDCQRHHCNACYFPHGPPHGTCFL</sequence>